<dbReference type="InterPro" id="IPR014001">
    <property type="entry name" value="Helicase_ATP-bd"/>
</dbReference>
<keyword evidence="4" id="KW-0347">Helicase</keyword>
<dbReference type="Proteomes" id="UP000181790">
    <property type="component" value="Unassembled WGS sequence"/>
</dbReference>
<reference evidence="4 5" key="1">
    <citation type="submission" date="2016-10" db="EMBL/GenBank/DDBJ databases">
        <title>Arsenicibacter rosenii gen. nov., sp. nov., an efficient arsenic-methylating bacterium isolated from an arsenic-contaminated paddy soil.</title>
        <authorList>
            <person name="Huang K."/>
        </authorList>
    </citation>
    <scope>NUCLEOTIDE SEQUENCE [LARGE SCALE GENOMIC DNA]</scope>
    <source>
        <strain evidence="4 5">SM-1</strain>
    </source>
</reference>
<keyword evidence="1" id="KW-0378">Hydrolase</keyword>
<evidence type="ECO:0000259" key="2">
    <source>
        <dbReference type="PROSITE" id="PS51192"/>
    </source>
</evidence>
<evidence type="ECO:0000256" key="1">
    <source>
        <dbReference type="ARBA" id="ARBA00022801"/>
    </source>
</evidence>
<dbReference type="RefSeq" id="WP_071502025.1">
    <property type="nucleotide sequence ID" value="NZ_MORL01000002.1"/>
</dbReference>
<dbReference type="SMART" id="SM00490">
    <property type="entry name" value="HELICc"/>
    <property type="match status" value="1"/>
</dbReference>
<dbReference type="GO" id="GO:0016787">
    <property type="term" value="F:hydrolase activity"/>
    <property type="evidence" value="ECO:0007669"/>
    <property type="project" value="UniProtKB-KW"/>
</dbReference>
<proteinExistence type="predicted"/>
<dbReference type="CDD" id="cd18793">
    <property type="entry name" value="SF2_C_SNF"/>
    <property type="match status" value="1"/>
</dbReference>
<dbReference type="GO" id="GO:0004386">
    <property type="term" value="F:helicase activity"/>
    <property type="evidence" value="ECO:0007669"/>
    <property type="project" value="UniProtKB-KW"/>
</dbReference>
<feature type="domain" description="Helicase ATP-binding" evidence="2">
    <location>
        <begin position="537"/>
        <end position="696"/>
    </location>
</feature>
<dbReference type="InterPro" id="IPR038718">
    <property type="entry name" value="SNF2-like_sf"/>
</dbReference>
<dbReference type="CDD" id="cd18012">
    <property type="entry name" value="DEXQc_arch_SWI2_SNF2"/>
    <property type="match status" value="1"/>
</dbReference>
<evidence type="ECO:0000313" key="5">
    <source>
        <dbReference type="Proteomes" id="UP000181790"/>
    </source>
</evidence>
<dbReference type="SUPFAM" id="SSF52540">
    <property type="entry name" value="P-loop containing nucleoside triphosphate hydrolases"/>
    <property type="match status" value="2"/>
</dbReference>
<dbReference type="Gene3D" id="3.40.50.10810">
    <property type="entry name" value="Tandem AAA-ATPase domain"/>
    <property type="match status" value="1"/>
</dbReference>
<dbReference type="Pfam" id="PF00176">
    <property type="entry name" value="SNF2-rel_dom"/>
    <property type="match status" value="1"/>
</dbReference>
<dbReference type="AlphaFoldDB" id="A0A1S2VN89"/>
<comment type="caution">
    <text evidence="4">The sequence shown here is derived from an EMBL/GenBank/DDBJ whole genome shotgun (WGS) entry which is preliminary data.</text>
</comment>
<name>A0A1S2VN89_9BACT</name>
<evidence type="ECO:0000313" key="4">
    <source>
        <dbReference type="EMBL" id="OIN60229.1"/>
    </source>
</evidence>
<evidence type="ECO:0000259" key="3">
    <source>
        <dbReference type="PROSITE" id="PS51194"/>
    </source>
</evidence>
<dbReference type="SMART" id="SM00487">
    <property type="entry name" value="DEXDc"/>
    <property type="match status" value="1"/>
</dbReference>
<dbReference type="PANTHER" id="PTHR10799">
    <property type="entry name" value="SNF2/RAD54 HELICASE FAMILY"/>
    <property type="match status" value="1"/>
</dbReference>
<dbReference type="Gene3D" id="3.40.50.300">
    <property type="entry name" value="P-loop containing nucleotide triphosphate hydrolases"/>
    <property type="match status" value="1"/>
</dbReference>
<dbReference type="OrthoDB" id="9760715at2"/>
<protein>
    <submittedName>
        <fullName evidence="4">Helicase SNF2</fullName>
    </submittedName>
</protein>
<organism evidence="4 5">
    <name type="scientific">Arsenicibacter rosenii</name>
    <dbReference type="NCBI Taxonomy" id="1750698"/>
    <lineage>
        <taxon>Bacteria</taxon>
        <taxon>Pseudomonadati</taxon>
        <taxon>Bacteroidota</taxon>
        <taxon>Cytophagia</taxon>
        <taxon>Cytophagales</taxon>
        <taxon>Spirosomataceae</taxon>
        <taxon>Arsenicibacter</taxon>
    </lineage>
</organism>
<dbReference type="InterPro" id="IPR001650">
    <property type="entry name" value="Helicase_C-like"/>
</dbReference>
<sequence>MKVSPTQPFQLVYSLLEHEFLGYLIEAFVVQRNSKGELTLLNQTLSSQNAGEFTKGLDERDFELIRLIDAIQQDTIVKKYNTRKLPSVDFFLKLYDPQKGDKVIQEAIAGYLEQIKARILERLPGKPLYIMGSDSNPAWMPVEWVDEPARVHFHFVRNPDATHYFPIIRHNGERVQFQFKNAMLLCDEPAWMLIDKKLYHFAQNVDGKKLRPFLNKNHIVIPKNIEDQYYNRFVVPLIANYDVFAKGFEIRSEAMEPVPIITLAEHRTTSQTASLTLFDQSATTVADDEDDDSRIMFDLSFQYGNFTFRFDSFSTQSNVSLEKKGDDYLFHKIRRDLRTERNRLTQLCNNGLDLRQGRLSLPKAEAFSWLSTNQTFLKDTGFMLRQSADDTKRYFLGYSSIDVTIRESNDWFDIYANVRFGEFEIPFVKLRSLILNKKREFTLPNGEIAVIPEVWFTRYSELFSFLENDHIDQDQLILRKHHLALVQQLEEESLASAIMSRRLEGLRNFESIDSYPLPADFKGTLRPYQKAGYDWMHFLRQFQFGGCLADDMGLGKTVMTLAMLQQQKELGAQAPTLLVMPTSLLYNWELEARKFTPNLRVMLYTGTYRDKNTAQFDGYDLILSSYGIVRIDIDILKTYRFNYVILDESQAIKNPSSHITKAVMQLNAANRLILTGTPLENSTMDLWSQMTFINPGLLGNQTFFRNEFQIPIEKRNDEQKTQRLYTIIKPFMLRRNKRQVATDLPEKVESVLFCEMTPEQEQQYEEAKSYYRNLILERIEEDGMAKSQMVVLQGLTKLRQIANHPRLIDEAYEGDSGKLSDVLMRMEIAMAEGHKILIFSQFIKHLNVFQEYLKKKKIRYAYLDGSTSDRKSQIELFQKDESIKLFLISLKAGGQGHNLTAADYVFILDPWWNPASEAQAVDRAHRIGQQKTVFTYKFITKNSVEEKILALQRSKQKLASDLITTEESFVKSLTKEDLLVLLE</sequence>
<dbReference type="GO" id="GO:0005524">
    <property type="term" value="F:ATP binding"/>
    <property type="evidence" value="ECO:0007669"/>
    <property type="project" value="InterPro"/>
</dbReference>
<dbReference type="PROSITE" id="PS51192">
    <property type="entry name" value="HELICASE_ATP_BIND_1"/>
    <property type="match status" value="1"/>
</dbReference>
<dbReference type="InterPro" id="IPR027417">
    <property type="entry name" value="P-loop_NTPase"/>
</dbReference>
<feature type="domain" description="Helicase C-terminal" evidence="3">
    <location>
        <begin position="818"/>
        <end position="977"/>
    </location>
</feature>
<keyword evidence="4" id="KW-0547">Nucleotide-binding</keyword>
<gene>
    <name evidence="4" type="ORF">BLX24_05175</name>
</gene>
<accession>A0A1S2VN89</accession>
<dbReference type="InterPro" id="IPR049730">
    <property type="entry name" value="SNF2/RAD54-like_C"/>
</dbReference>
<dbReference type="InterPro" id="IPR000330">
    <property type="entry name" value="SNF2_N"/>
</dbReference>
<keyword evidence="4" id="KW-0067">ATP-binding</keyword>
<keyword evidence="5" id="KW-1185">Reference proteome</keyword>
<dbReference type="EMBL" id="MORL01000002">
    <property type="protein sequence ID" value="OIN60229.1"/>
    <property type="molecule type" value="Genomic_DNA"/>
</dbReference>
<dbReference type="PROSITE" id="PS51194">
    <property type="entry name" value="HELICASE_CTER"/>
    <property type="match status" value="1"/>
</dbReference>
<dbReference type="Pfam" id="PF00271">
    <property type="entry name" value="Helicase_C"/>
    <property type="match status" value="1"/>
</dbReference>